<evidence type="ECO:0000313" key="4">
    <source>
        <dbReference type="EMBL" id="TVY65920.1"/>
    </source>
</evidence>
<feature type="region of interest" description="Disordered" evidence="1">
    <location>
        <begin position="368"/>
        <end position="410"/>
    </location>
</feature>
<comment type="caution">
    <text evidence="4">The sequence shown here is derived from an EMBL/GenBank/DDBJ whole genome shotgun (WGS) entry which is preliminary data.</text>
</comment>
<feature type="signal peptide" evidence="3">
    <location>
        <begin position="1"/>
        <end position="19"/>
    </location>
</feature>
<feature type="transmembrane region" description="Helical" evidence="2">
    <location>
        <begin position="188"/>
        <end position="211"/>
    </location>
</feature>
<reference evidence="4 5" key="1">
    <citation type="journal article" date="2019" name="Microbiol. Resour. Announc.">
        <title>High-quality draft genome sequence of Fusarium oxysporum f. sp. cubense strain 160527, a causal agent of Panama disease.</title>
        <authorList>
            <person name="Asai S."/>
            <person name="Ayukawa Y."/>
            <person name="Gan P."/>
            <person name="Masuda S."/>
            <person name="Komatsu K."/>
            <person name="Shirasu K."/>
            <person name="Arie T."/>
        </authorList>
    </citation>
    <scope>NUCLEOTIDE SEQUENCE [LARGE SCALE GENOMIC DNA]</scope>
    <source>
        <strain evidence="4 5">160527</strain>
    </source>
</reference>
<accession>A0A559KZL6</accession>
<name>A0A559KZL6_FUSOC</name>
<keyword evidence="2" id="KW-0812">Transmembrane</keyword>
<keyword evidence="2" id="KW-0472">Membrane</keyword>
<feature type="transmembrane region" description="Helical" evidence="2">
    <location>
        <begin position="422"/>
        <end position="445"/>
    </location>
</feature>
<sequence length="505" mass="54587">MLAISLALVLSIIANRVLCSTKFLRPPEWNSHIDDKTGFEENIRYEVGDTIQLLWETDLDKVDLHLAQRIGPITEFKTLDASRTEWKAEWDVVGSVEGNEDSLYWFVLVDPDDLAVDLTRSQSFNVTAPELETPTTLQTSTATQSTTSQIVGLPPTRLIPIPTVTDQSSNEEANSDAGSDSGMSKGELAGAAVGGTIGGLILLGAVGWLIWRRLGRSKKDTDVSVVTQSQQQQFHSSETKAELPGDPAVEVYPSGAPIETWATYATATARTSRSFSESDEPKVDLYVWQMNPTNKKGGQHALLERDILLYSTSWKAEYDMGRYLRHGGDSVDWFGIYESGNQQTPLAESQYFNVTAPDPPQLHTATVSETVTSVQESATLQLPPQSTTQSGSDATATEVSSGQETKTNTGLSSRFELTTTEIVGIAVGASLGGVLVLGGIGGWALGNQQGVELEIDQAIITNSHISGESKRGNARCTFLPLQEGSVGCSKRRDKRAASTMILVAR</sequence>
<evidence type="ECO:0000256" key="1">
    <source>
        <dbReference type="SAM" id="MobiDB-lite"/>
    </source>
</evidence>
<feature type="chain" id="PRO_5022185414" evidence="3">
    <location>
        <begin position="20"/>
        <end position="505"/>
    </location>
</feature>
<keyword evidence="2" id="KW-1133">Transmembrane helix</keyword>
<dbReference type="AlphaFoldDB" id="A0A559KZL6"/>
<gene>
    <name evidence="4" type="ORF">Focb16_v011166</name>
</gene>
<feature type="region of interest" description="Disordered" evidence="1">
    <location>
        <begin position="131"/>
        <end position="182"/>
    </location>
</feature>
<proteinExistence type="predicted"/>
<evidence type="ECO:0000313" key="5">
    <source>
        <dbReference type="Proteomes" id="UP000320707"/>
    </source>
</evidence>
<protein>
    <submittedName>
        <fullName evidence="4">Uncharacterized protein</fullName>
    </submittedName>
</protein>
<feature type="compositionally biased region" description="Low complexity" evidence="1">
    <location>
        <begin position="131"/>
        <end position="147"/>
    </location>
</feature>
<dbReference type="Proteomes" id="UP000320707">
    <property type="component" value="Unassembled WGS sequence"/>
</dbReference>
<feature type="compositionally biased region" description="Polar residues" evidence="1">
    <location>
        <begin position="164"/>
        <end position="182"/>
    </location>
</feature>
<keyword evidence="3" id="KW-0732">Signal</keyword>
<evidence type="ECO:0000256" key="2">
    <source>
        <dbReference type="SAM" id="Phobius"/>
    </source>
</evidence>
<organism evidence="4 5">
    <name type="scientific">Fusarium oxysporum f. sp. cubense</name>
    <dbReference type="NCBI Taxonomy" id="61366"/>
    <lineage>
        <taxon>Eukaryota</taxon>
        <taxon>Fungi</taxon>
        <taxon>Dikarya</taxon>
        <taxon>Ascomycota</taxon>
        <taxon>Pezizomycotina</taxon>
        <taxon>Sordariomycetes</taxon>
        <taxon>Hypocreomycetidae</taxon>
        <taxon>Hypocreales</taxon>
        <taxon>Nectriaceae</taxon>
        <taxon>Fusarium</taxon>
        <taxon>Fusarium oxysporum species complex</taxon>
    </lineage>
</organism>
<dbReference type="EMBL" id="SRMI01000007">
    <property type="protein sequence ID" value="TVY65920.1"/>
    <property type="molecule type" value="Genomic_DNA"/>
</dbReference>
<evidence type="ECO:0000256" key="3">
    <source>
        <dbReference type="SAM" id="SignalP"/>
    </source>
</evidence>